<keyword evidence="3 5" id="KW-0067">ATP-binding</keyword>
<comment type="similarity">
    <text evidence="5">Belongs to the ClpA/ClpB family.</text>
</comment>
<evidence type="ECO:0000256" key="3">
    <source>
        <dbReference type="ARBA" id="ARBA00022840"/>
    </source>
</evidence>
<keyword evidence="1" id="KW-0677">Repeat</keyword>
<dbReference type="InterPro" id="IPR027417">
    <property type="entry name" value="P-loop_NTPase"/>
</dbReference>
<feature type="domain" description="AAA+ ATPase" evidence="6">
    <location>
        <begin position="365"/>
        <end position="514"/>
    </location>
</feature>
<dbReference type="PANTHER" id="PTHR11638">
    <property type="entry name" value="ATP-DEPENDENT CLP PROTEASE"/>
    <property type="match status" value="1"/>
</dbReference>
<feature type="domain" description="AAA+ ATPase" evidence="6">
    <location>
        <begin position="85"/>
        <end position="224"/>
    </location>
</feature>
<dbReference type="Pfam" id="PF07724">
    <property type="entry name" value="AAA_2"/>
    <property type="match status" value="1"/>
</dbReference>
<dbReference type="CDD" id="cd19499">
    <property type="entry name" value="RecA-like_ClpB_Hsp104-like"/>
    <property type="match status" value="1"/>
</dbReference>
<proteinExistence type="inferred from homology"/>
<dbReference type="InterPro" id="IPR018368">
    <property type="entry name" value="ClpA/B_CS1"/>
</dbReference>
<dbReference type="InterPro" id="IPR019489">
    <property type="entry name" value="Clp_ATPase_C"/>
</dbReference>
<reference evidence="8" key="1">
    <citation type="journal article" date="2021" name="J. Hered.">
        <title>Genome Assembly of Salicaceae Populus deltoides (Eastern Cottonwood) I-69 Based on Nanopore Sequencing and Hi-C Technologies.</title>
        <authorList>
            <person name="Bai S."/>
            <person name="Wu H."/>
            <person name="Zhang J."/>
            <person name="Pan Z."/>
            <person name="Zhao W."/>
            <person name="Li Z."/>
            <person name="Tong C."/>
        </authorList>
    </citation>
    <scope>NUCLEOTIDE SEQUENCE</scope>
    <source>
        <tissue evidence="8">Leaf</tissue>
    </source>
</reference>
<evidence type="ECO:0000259" key="6">
    <source>
        <dbReference type="SMART" id="SM00382"/>
    </source>
</evidence>
<organism evidence="8 9">
    <name type="scientific">Populus deltoides</name>
    <name type="common">Eastern poplar</name>
    <name type="synonym">Eastern cottonwood</name>
    <dbReference type="NCBI Taxonomy" id="3696"/>
    <lineage>
        <taxon>Eukaryota</taxon>
        <taxon>Viridiplantae</taxon>
        <taxon>Streptophyta</taxon>
        <taxon>Embryophyta</taxon>
        <taxon>Tracheophyta</taxon>
        <taxon>Spermatophyta</taxon>
        <taxon>Magnoliopsida</taxon>
        <taxon>eudicotyledons</taxon>
        <taxon>Gunneridae</taxon>
        <taxon>Pentapetalae</taxon>
        <taxon>rosids</taxon>
        <taxon>fabids</taxon>
        <taxon>Malpighiales</taxon>
        <taxon>Salicaceae</taxon>
        <taxon>Saliceae</taxon>
        <taxon>Populus</taxon>
    </lineage>
</organism>
<evidence type="ECO:0000313" key="9">
    <source>
        <dbReference type="Proteomes" id="UP000807159"/>
    </source>
</evidence>
<dbReference type="GO" id="GO:0016887">
    <property type="term" value="F:ATP hydrolysis activity"/>
    <property type="evidence" value="ECO:0007669"/>
    <property type="project" value="InterPro"/>
</dbReference>
<dbReference type="EMBL" id="JACEGQ020000005">
    <property type="protein sequence ID" value="KAH8509117.1"/>
    <property type="molecule type" value="Genomic_DNA"/>
</dbReference>
<dbReference type="GO" id="GO:0005737">
    <property type="term" value="C:cytoplasm"/>
    <property type="evidence" value="ECO:0007669"/>
    <property type="project" value="TreeGrafter"/>
</dbReference>
<dbReference type="PANTHER" id="PTHR11638:SF189">
    <property type="entry name" value="CLP R DOMAIN-CONTAINING PROTEIN"/>
    <property type="match status" value="1"/>
</dbReference>
<dbReference type="Pfam" id="PF00004">
    <property type="entry name" value="AAA"/>
    <property type="match status" value="1"/>
</dbReference>
<dbReference type="AlphaFoldDB" id="A0A8T2YVG6"/>
<dbReference type="Pfam" id="PF17871">
    <property type="entry name" value="AAA_lid_9"/>
    <property type="match status" value="1"/>
</dbReference>
<dbReference type="InterPro" id="IPR003959">
    <property type="entry name" value="ATPase_AAA_core"/>
</dbReference>
<dbReference type="InterPro" id="IPR028299">
    <property type="entry name" value="ClpA/B_CS2"/>
</dbReference>
<keyword evidence="2 5" id="KW-0547">Nucleotide-binding</keyword>
<dbReference type="GO" id="GO:0005524">
    <property type="term" value="F:ATP binding"/>
    <property type="evidence" value="ECO:0007669"/>
    <property type="project" value="UniProtKB-KW"/>
</dbReference>
<dbReference type="SMART" id="SM00382">
    <property type="entry name" value="AAA"/>
    <property type="match status" value="2"/>
</dbReference>
<dbReference type="Gene3D" id="3.40.50.300">
    <property type="entry name" value="P-loop containing nucleotide triphosphate hydrolases"/>
    <property type="match status" value="2"/>
</dbReference>
<gene>
    <name evidence="8" type="ORF">H0E87_011037</name>
</gene>
<evidence type="ECO:0000256" key="1">
    <source>
        <dbReference type="ARBA" id="ARBA00022737"/>
    </source>
</evidence>
<evidence type="ECO:0000256" key="4">
    <source>
        <dbReference type="ARBA" id="ARBA00023186"/>
    </source>
</evidence>
<sequence length="643" mass="71424">MERLEKQHFKADMLNKYGTDLTKIAQEVKPDFSFSHVLAEPVTSELATITLTLASLNGILQGKLDQVVGRRKQIERVTQILCKRRKNNPCLVGDPGVGKTVIVEGLAANIVKGTVPSKLEGKKIFALDMARLVAGTKFHGDFEERLTGIVDEVKQSDGNIVLFIDELHTLVGNGQTLDAANILKPALARGELKCIGATTIDEYRRYIEKDGALKRRFLHVDVPEPSVDEAVEILKGIQGKYEAHHDVKYADEALVAAVRLSNQYISGLFLPDKAIDLIDEAGARVQLRQARSASEKLVVTEEDIQAVVSMVTGIPLDKVTDKESRRLLNMEAELHKYIVGQEEAVKAVSHAIRRARVGTKDPNKPIASFLFTGPTGVGKTELAKALAVEYFGSKEAVVRIDMSEYKEKHTVSKLFGSPPGYIGYDDGGQFTEAVRRRAHTVVLFDEIEKAHQDVHRVFLQILDDGTLTDGKGRKVDFKNTIIIMTSNIGNSLIAQEDEEDEIRFNTVKLIVAEELKKEFSPEFLNRIDEVIVFRKLKNAQLNEIADLMLAEVYGRLKAKNIIIRVTDGLKRKIIEEGNNLSYGARPLKRAVVRLLEDSIAEGILKGFVEEGRSVIVDVNSNGNVIMLHSDVAVETEDYEHSMI</sequence>
<dbReference type="GO" id="GO:0034605">
    <property type="term" value="P:cellular response to heat"/>
    <property type="evidence" value="ECO:0007669"/>
    <property type="project" value="TreeGrafter"/>
</dbReference>
<name>A0A8T2YVG6_POPDE</name>
<comment type="caution">
    <text evidence="8">The sequence shown here is derived from an EMBL/GenBank/DDBJ whole genome shotgun (WGS) entry which is preliminary data.</text>
</comment>
<dbReference type="InterPro" id="IPR001270">
    <property type="entry name" value="ClpA/B"/>
</dbReference>
<feature type="domain" description="Clp ATPase C-terminal" evidence="7">
    <location>
        <begin position="536"/>
        <end position="625"/>
    </location>
</feature>
<dbReference type="PROSITE" id="PS00870">
    <property type="entry name" value="CLPAB_1"/>
    <property type="match status" value="1"/>
</dbReference>
<dbReference type="CDD" id="cd00009">
    <property type="entry name" value="AAA"/>
    <property type="match status" value="1"/>
</dbReference>
<dbReference type="FunFam" id="1.10.8.60:FF:000011">
    <property type="entry name" value="ATP-dependent Clp protease ATP-binding subunit"/>
    <property type="match status" value="1"/>
</dbReference>
<dbReference type="InterPro" id="IPR003593">
    <property type="entry name" value="AAA+_ATPase"/>
</dbReference>
<evidence type="ECO:0000259" key="7">
    <source>
        <dbReference type="SMART" id="SM01086"/>
    </source>
</evidence>
<protein>
    <submittedName>
        <fullName evidence="8">Uncharacterized protein</fullName>
    </submittedName>
</protein>
<evidence type="ECO:0000313" key="8">
    <source>
        <dbReference type="EMBL" id="KAH8509117.1"/>
    </source>
</evidence>
<dbReference type="InterPro" id="IPR050130">
    <property type="entry name" value="ClpA_ClpB"/>
</dbReference>
<dbReference type="InterPro" id="IPR041546">
    <property type="entry name" value="ClpA/ClpB_AAA_lid"/>
</dbReference>
<dbReference type="PRINTS" id="PR00300">
    <property type="entry name" value="CLPPROTEASEA"/>
</dbReference>
<dbReference type="Pfam" id="PF10431">
    <property type="entry name" value="ClpB_D2-small"/>
    <property type="match status" value="1"/>
</dbReference>
<evidence type="ECO:0000256" key="5">
    <source>
        <dbReference type="RuleBase" id="RU004432"/>
    </source>
</evidence>
<dbReference type="Proteomes" id="UP000807159">
    <property type="component" value="Chromosome 5"/>
</dbReference>
<keyword evidence="4 5" id="KW-0143">Chaperone</keyword>
<dbReference type="Gene3D" id="1.10.8.60">
    <property type="match status" value="2"/>
</dbReference>
<dbReference type="SMART" id="SM01086">
    <property type="entry name" value="ClpB_D2-small"/>
    <property type="match status" value="1"/>
</dbReference>
<dbReference type="PROSITE" id="PS00871">
    <property type="entry name" value="CLPAB_2"/>
    <property type="match status" value="1"/>
</dbReference>
<dbReference type="SUPFAM" id="SSF52540">
    <property type="entry name" value="P-loop containing nucleoside triphosphate hydrolases"/>
    <property type="match status" value="2"/>
</dbReference>
<keyword evidence="9" id="KW-1185">Reference proteome</keyword>
<evidence type="ECO:0000256" key="2">
    <source>
        <dbReference type="ARBA" id="ARBA00022741"/>
    </source>
</evidence>
<accession>A0A8T2YVG6</accession>
<dbReference type="FunFam" id="3.40.50.300:FF:000025">
    <property type="entry name" value="ATP-dependent Clp protease subunit"/>
    <property type="match status" value="1"/>
</dbReference>